<organism evidence="2 3">
    <name type="scientific">Streptomyces polyasparticus</name>
    <dbReference type="NCBI Taxonomy" id="2767826"/>
    <lineage>
        <taxon>Bacteria</taxon>
        <taxon>Bacillati</taxon>
        <taxon>Actinomycetota</taxon>
        <taxon>Actinomycetes</taxon>
        <taxon>Kitasatosporales</taxon>
        <taxon>Streptomycetaceae</taxon>
        <taxon>Streptomyces</taxon>
    </lineage>
</organism>
<feature type="region of interest" description="Disordered" evidence="1">
    <location>
        <begin position="53"/>
        <end position="75"/>
    </location>
</feature>
<sequence length="197" mass="20378">MQEPVPPMPQHPPAAPAPPGRPGRSRTRRLVAVGALLSAAALGTVFSVQATASDGTGTPPAQEHTDPPAKKTKPGAGFKMVMVLKSGDVDKAKQGAADFSACMRENGLKDFPDFKVSAAEDGGVRLELDGTGKQLDLHAHAYKKAYKACAPIMAKAGVPLPDEPVPPGKPGKPGKHEGPMLHEELDDNGLPGTTESA</sequence>
<comment type="caution">
    <text evidence="2">The sequence shown here is derived from an EMBL/GenBank/DDBJ whole genome shotgun (WGS) entry which is preliminary data.</text>
</comment>
<protein>
    <recommendedName>
        <fullName evidence="4">Secreted protein</fullName>
    </recommendedName>
</protein>
<reference evidence="2 3" key="1">
    <citation type="submission" date="2020-08" db="EMBL/GenBank/DDBJ databases">
        <title>Genemic of Streptomyces polyaspartic.</title>
        <authorList>
            <person name="Liu W."/>
        </authorList>
    </citation>
    <scope>NUCLEOTIDE SEQUENCE [LARGE SCALE GENOMIC DNA]</scope>
    <source>
        <strain evidence="2 3">TRM66268-LWL</strain>
    </source>
</reference>
<name>A0ABR7S9Z5_9ACTN</name>
<accession>A0ABR7S9Z5</accession>
<dbReference type="RefSeq" id="WP_187812213.1">
    <property type="nucleotide sequence ID" value="NZ_JACTVJ010000003.1"/>
</dbReference>
<proteinExistence type="predicted"/>
<evidence type="ECO:0000313" key="2">
    <source>
        <dbReference type="EMBL" id="MBC9711699.1"/>
    </source>
</evidence>
<feature type="compositionally biased region" description="Basic and acidic residues" evidence="1">
    <location>
        <begin position="174"/>
        <end position="183"/>
    </location>
</feature>
<gene>
    <name evidence="2" type="ORF">H9Y04_03840</name>
</gene>
<evidence type="ECO:0000313" key="3">
    <source>
        <dbReference type="Proteomes" id="UP000642284"/>
    </source>
</evidence>
<dbReference type="Proteomes" id="UP000642284">
    <property type="component" value="Unassembled WGS sequence"/>
</dbReference>
<dbReference type="EMBL" id="JACTVJ010000003">
    <property type="protein sequence ID" value="MBC9711699.1"/>
    <property type="molecule type" value="Genomic_DNA"/>
</dbReference>
<feature type="compositionally biased region" description="Pro residues" evidence="1">
    <location>
        <begin position="1"/>
        <end position="21"/>
    </location>
</feature>
<keyword evidence="3" id="KW-1185">Reference proteome</keyword>
<evidence type="ECO:0000256" key="1">
    <source>
        <dbReference type="SAM" id="MobiDB-lite"/>
    </source>
</evidence>
<feature type="region of interest" description="Disordered" evidence="1">
    <location>
        <begin position="1"/>
        <end position="27"/>
    </location>
</feature>
<feature type="compositionally biased region" description="Pro residues" evidence="1">
    <location>
        <begin position="161"/>
        <end position="170"/>
    </location>
</feature>
<feature type="region of interest" description="Disordered" evidence="1">
    <location>
        <begin position="158"/>
        <end position="197"/>
    </location>
</feature>
<evidence type="ECO:0008006" key="4">
    <source>
        <dbReference type="Google" id="ProtNLM"/>
    </source>
</evidence>